<dbReference type="SUPFAM" id="SSF52141">
    <property type="entry name" value="Uracil-DNA glycosylase-like"/>
    <property type="match status" value="1"/>
</dbReference>
<keyword evidence="6" id="KW-0411">Iron-sulfur</keyword>
<comment type="caution">
    <text evidence="11">The sequence shown here is derived from an EMBL/GenBank/DDBJ whole genome shotgun (WGS) entry which is preliminary data.</text>
</comment>
<dbReference type="InterPro" id="IPR051536">
    <property type="entry name" value="UDG_Type-4/5"/>
</dbReference>
<dbReference type="GO" id="GO:0046872">
    <property type="term" value="F:metal ion binding"/>
    <property type="evidence" value="ECO:0007669"/>
    <property type="project" value="UniProtKB-KW"/>
</dbReference>
<dbReference type="SMART" id="SM00986">
    <property type="entry name" value="UDG"/>
    <property type="match status" value="1"/>
</dbReference>
<keyword evidence="2" id="KW-0479">Metal-binding</keyword>
<dbReference type="SMART" id="SM00987">
    <property type="entry name" value="UreE_C"/>
    <property type="match status" value="1"/>
</dbReference>
<gene>
    <name evidence="11" type="ORF">SP6_18_00350</name>
</gene>
<dbReference type="InterPro" id="IPR005122">
    <property type="entry name" value="Uracil-DNA_glycosylase-like"/>
</dbReference>
<evidence type="ECO:0000313" key="11">
    <source>
        <dbReference type="EMBL" id="GAN13470.1"/>
    </source>
</evidence>
<keyword evidence="1" id="KW-0004">4Fe-4S</keyword>
<dbReference type="InterPro" id="IPR036895">
    <property type="entry name" value="Uracil-DNA_glycosylase-like_sf"/>
</dbReference>
<evidence type="ECO:0000256" key="6">
    <source>
        <dbReference type="ARBA" id="ARBA00023014"/>
    </source>
</evidence>
<keyword evidence="7" id="KW-0234">DNA repair</keyword>
<name>A0A0C9M1R4_SPHPI</name>
<dbReference type="PANTHER" id="PTHR33693:SF3">
    <property type="entry name" value="TYPE-5 URACIL-DNA GLYCOSYLASE"/>
    <property type="match status" value="1"/>
</dbReference>
<evidence type="ECO:0000313" key="12">
    <source>
        <dbReference type="Proteomes" id="UP000032025"/>
    </source>
</evidence>
<dbReference type="GO" id="GO:0051539">
    <property type="term" value="F:4 iron, 4 sulfur cluster binding"/>
    <property type="evidence" value="ECO:0007669"/>
    <property type="project" value="UniProtKB-KW"/>
</dbReference>
<evidence type="ECO:0000256" key="8">
    <source>
        <dbReference type="ARBA" id="ARBA00023779"/>
    </source>
</evidence>
<evidence type="ECO:0000256" key="2">
    <source>
        <dbReference type="ARBA" id="ARBA00022723"/>
    </source>
</evidence>
<dbReference type="AlphaFoldDB" id="A0A0C9M1R4"/>
<evidence type="ECO:0000256" key="4">
    <source>
        <dbReference type="ARBA" id="ARBA00022801"/>
    </source>
</evidence>
<dbReference type="GO" id="GO:0004844">
    <property type="term" value="F:uracil DNA N-glycosylase activity"/>
    <property type="evidence" value="ECO:0007669"/>
    <property type="project" value="InterPro"/>
</dbReference>
<dbReference type="Gene3D" id="3.40.470.10">
    <property type="entry name" value="Uracil-DNA glycosylase-like domain"/>
    <property type="match status" value="1"/>
</dbReference>
<dbReference type="Pfam" id="PF03167">
    <property type="entry name" value="UDG"/>
    <property type="match status" value="1"/>
</dbReference>
<keyword evidence="5" id="KW-0408">Iron</keyword>
<dbReference type="PANTHER" id="PTHR33693">
    <property type="entry name" value="TYPE-5 URACIL-DNA GLYCOSYLASE"/>
    <property type="match status" value="1"/>
</dbReference>
<proteinExistence type="inferred from homology"/>
<feature type="domain" description="Uracil-DNA glycosylase-like" evidence="10">
    <location>
        <begin position="56"/>
        <end position="223"/>
    </location>
</feature>
<dbReference type="GO" id="GO:0006284">
    <property type="term" value="P:base-excision repair"/>
    <property type="evidence" value="ECO:0007669"/>
    <property type="project" value="InterPro"/>
</dbReference>
<dbReference type="InterPro" id="IPR044147">
    <property type="entry name" value="UdgB-like"/>
</dbReference>
<protein>
    <recommendedName>
        <fullName evidence="9">Type-5 uracil-DNA glycosylase</fullName>
    </recommendedName>
</protein>
<evidence type="ECO:0000256" key="7">
    <source>
        <dbReference type="ARBA" id="ARBA00023204"/>
    </source>
</evidence>
<comment type="similarity">
    <text evidence="8">Belongs to the uracil-DNA glycosylase (UDG) superfamily. Type 5 (UDGb) family.</text>
</comment>
<dbReference type="EMBL" id="BBJS01000018">
    <property type="protein sequence ID" value="GAN13470.1"/>
    <property type="molecule type" value="Genomic_DNA"/>
</dbReference>
<evidence type="ECO:0000259" key="10">
    <source>
        <dbReference type="SMART" id="SM00986"/>
    </source>
</evidence>
<accession>A0A0C9M1R4</accession>
<evidence type="ECO:0000256" key="1">
    <source>
        <dbReference type="ARBA" id="ARBA00022485"/>
    </source>
</evidence>
<dbReference type="Proteomes" id="UP000032025">
    <property type="component" value="Unassembled WGS sequence"/>
</dbReference>
<keyword evidence="3" id="KW-0227">DNA damage</keyword>
<evidence type="ECO:0000256" key="3">
    <source>
        <dbReference type="ARBA" id="ARBA00022763"/>
    </source>
</evidence>
<keyword evidence="12" id="KW-1185">Reference proteome</keyword>
<keyword evidence="4" id="KW-0378">Hydrolase</keyword>
<evidence type="ECO:0000256" key="5">
    <source>
        <dbReference type="ARBA" id="ARBA00023004"/>
    </source>
</evidence>
<evidence type="ECO:0000256" key="9">
    <source>
        <dbReference type="ARBA" id="ARBA00023887"/>
    </source>
</evidence>
<dbReference type="GO" id="GO:0033958">
    <property type="term" value="F:DNA-deoxyinosine glycosylase activity"/>
    <property type="evidence" value="ECO:0007669"/>
    <property type="project" value="InterPro"/>
</dbReference>
<organism evidence="11 12">
    <name type="scientific">Sphingomonas paucimobilis NBRC 13935</name>
    <dbReference type="NCBI Taxonomy" id="1219050"/>
    <lineage>
        <taxon>Bacteria</taxon>
        <taxon>Pseudomonadati</taxon>
        <taxon>Pseudomonadota</taxon>
        <taxon>Alphaproteobacteria</taxon>
        <taxon>Sphingomonadales</taxon>
        <taxon>Sphingomonadaceae</taxon>
        <taxon>Sphingomonas</taxon>
    </lineage>
</organism>
<reference evidence="11 12" key="1">
    <citation type="submission" date="2014-08" db="EMBL/GenBank/DDBJ databases">
        <title>Whole genome shotgun sequence of Sphingomonas paucimobilis NBRC 13935.</title>
        <authorList>
            <person name="Hosoyama A."/>
            <person name="Hashimoto M."/>
            <person name="Hosoyama Y."/>
            <person name="Noguchi M."/>
            <person name="Uohara A."/>
            <person name="Ohji S."/>
            <person name="Katano-Makiyama Y."/>
            <person name="Ichikawa N."/>
            <person name="Kimura A."/>
            <person name="Yamazoe A."/>
            <person name="Fujita N."/>
        </authorList>
    </citation>
    <scope>NUCLEOTIDE SEQUENCE [LARGE SCALE GENOMIC DNA]</scope>
    <source>
        <strain evidence="11 12">NBRC 13935</strain>
    </source>
</reference>
<dbReference type="CDD" id="cd10031">
    <property type="entry name" value="UDG-F5_TTUDGB_like"/>
    <property type="match status" value="1"/>
</dbReference>
<sequence length="231" mass="24815">MSPDYPSAMPDASFPAIPAPLAPIQPPRDCPLCPRLVEVRHAVAAEYPTWWNAPVYPFGDGEAWLAVVGLAPGKHGAHRTGRPFTGDGAGPLLYGTLAKFGLAEGQFDARIDDGLTLTGAVILNAVKCLPPENKPTPDEIRTCRSFLEQELAALPRLKVVVALGQIAHQSVVKALGGRLPKARFAHLAEHRMPGGPVVLDSYHCSRYNQNTGRLTPEMFEAVFARAVALRG</sequence>